<proteinExistence type="predicted"/>
<reference evidence="1" key="1">
    <citation type="submission" date="2014-09" db="EMBL/GenBank/DDBJ databases">
        <authorList>
            <person name="Magalhaes I.L.F."/>
            <person name="Oliveira U."/>
            <person name="Santos F.R."/>
            <person name="Vidigal T.H.D.A."/>
            <person name="Brescovit A.D."/>
            <person name="Santos A.J."/>
        </authorList>
    </citation>
    <scope>NUCLEOTIDE SEQUENCE</scope>
    <source>
        <tissue evidence="1">Shoot tissue taken approximately 20 cm above the soil surface</tissue>
    </source>
</reference>
<sequence>MVGVISKDFAYL</sequence>
<name>A0A0A8YYP1_ARUDO</name>
<dbReference type="EMBL" id="GBRH01270168">
    <property type="protein sequence ID" value="JAD27727.1"/>
    <property type="molecule type" value="Transcribed_RNA"/>
</dbReference>
<protein>
    <submittedName>
        <fullName evidence="1">Uncharacterized protein</fullName>
    </submittedName>
</protein>
<organism evidence="1">
    <name type="scientific">Arundo donax</name>
    <name type="common">Giant reed</name>
    <name type="synonym">Donax arundinaceus</name>
    <dbReference type="NCBI Taxonomy" id="35708"/>
    <lineage>
        <taxon>Eukaryota</taxon>
        <taxon>Viridiplantae</taxon>
        <taxon>Streptophyta</taxon>
        <taxon>Embryophyta</taxon>
        <taxon>Tracheophyta</taxon>
        <taxon>Spermatophyta</taxon>
        <taxon>Magnoliopsida</taxon>
        <taxon>Liliopsida</taxon>
        <taxon>Poales</taxon>
        <taxon>Poaceae</taxon>
        <taxon>PACMAD clade</taxon>
        <taxon>Arundinoideae</taxon>
        <taxon>Arundineae</taxon>
        <taxon>Arundo</taxon>
    </lineage>
</organism>
<accession>A0A0A8YYP1</accession>
<reference evidence="1" key="2">
    <citation type="journal article" date="2015" name="Data Brief">
        <title>Shoot transcriptome of the giant reed, Arundo donax.</title>
        <authorList>
            <person name="Barrero R.A."/>
            <person name="Guerrero F.D."/>
            <person name="Moolhuijzen P."/>
            <person name="Goolsby J.A."/>
            <person name="Tidwell J."/>
            <person name="Bellgard S.E."/>
            <person name="Bellgard M.I."/>
        </authorList>
    </citation>
    <scope>NUCLEOTIDE SEQUENCE</scope>
    <source>
        <tissue evidence="1">Shoot tissue taken approximately 20 cm above the soil surface</tissue>
    </source>
</reference>
<evidence type="ECO:0000313" key="1">
    <source>
        <dbReference type="EMBL" id="JAD27727.1"/>
    </source>
</evidence>